<dbReference type="PANTHER" id="PTHR47481">
    <property type="match status" value="1"/>
</dbReference>
<reference evidence="1 3" key="1">
    <citation type="submission" date="2018-09" db="EMBL/GenBank/DDBJ databases">
        <title>A high-quality reference genome of wild soybean provides a powerful tool to mine soybean genomes.</title>
        <authorList>
            <person name="Xie M."/>
            <person name="Chung C.Y.L."/>
            <person name="Li M.-W."/>
            <person name="Wong F.-L."/>
            <person name="Chan T.-F."/>
            <person name="Lam H.-M."/>
        </authorList>
    </citation>
    <scope>NUCLEOTIDE SEQUENCE [LARGE SCALE GENOMIC DNA]</scope>
    <source>
        <strain evidence="3">cv. W05</strain>
        <tissue evidence="1">Hypocotyl of etiolated seedlings</tissue>
    </source>
</reference>
<dbReference type="PANTHER" id="PTHR47481:SF9">
    <property type="entry name" value="RETROTRANSPOSON GAG DOMAIN-CONTAINING PROTEIN"/>
    <property type="match status" value="1"/>
</dbReference>
<dbReference type="AlphaFoldDB" id="A0A445I705"/>
<dbReference type="EMBL" id="QZWG01000011">
    <property type="protein sequence ID" value="RZB81755.1"/>
    <property type="molecule type" value="Genomic_DNA"/>
</dbReference>
<protein>
    <submittedName>
        <fullName evidence="1">Uncharacterized protein</fullName>
    </submittedName>
</protein>
<name>A0A445I705_GLYSO</name>
<accession>A0A445I705</accession>
<gene>
    <name evidence="1" type="ORF">D0Y65_031103</name>
    <name evidence="2" type="ORF">D0Y65_031137</name>
</gene>
<proteinExistence type="predicted"/>
<evidence type="ECO:0000313" key="2">
    <source>
        <dbReference type="EMBL" id="RZB81755.1"/>
    </source>
</evidence>
<comment type="caution">
    <text evidence="1">The sequence shown here is derived from an EMBL/GenBank/DDBJ whole genome shotgun (WGS) entry which is preliminary data.</text>
</comment>
<sequence length="161" mass="17795">MAAATASTDPLIELTTVSSLPTKLNSDNHHIQHTQILKPRTFLGTFYPKPMTSATSAAAWDRLKKHYASRSHNRIMSLKESLASITKDTLNVTERLLSIFPLADELSLIGRLVDDLDLLIIGLKGLGPAFQEFSASIRECDSPLLFAELFNKLVDRDFSPA</sequence>
<dbReference type="Pfam" id="PF14223">
    <property type="entry name" value="Retrotran_gag_2"/>
    <property type="match status" value="1"/>
</dbReference>
<evidence type="ECO:0000313" key="3">
    <source>
        <dbReference type="Proteomes" id="UP000289340"/>
    </source>
</evidence>
<dbReference type="Proteomes" id="UP000289340">
    <property type="component" value="Chromosome 11"/>
</dbReference>
<organism evidence="1 3">
    <name type="scientific">Glycine soja</name>
    <name type="common">Wild soybean</name>
    <dbReference type="NCBI Taxonomy" id="3848"/>
    <lineage>
        <taxon>Eukaryota</taxon>
        <taxon>Viridiplantae</taxon>
        <taxon>Streptophyta</taxon>
        <taxon>Embryophyta</taxon>
        <taxon>Tracheophyta</taxon>
        <taxon>Spermatophyta</taxon>
        <taxon>Magnoliopsida</taxon>
        <taxon>eudicotyledons</taxon>
        <taxon>Gunneridae</taxon>
        <taxon>Pentapetalae</taxon>
        <taxon>rosids</taxon>
        <taxon>fabids</taxon>
        <taxon>Fabales</taxon>
        <taxon>Fabaceae</taxon>
        <taxon>Papilionoideae</taxon>
        <taxon>50 kb inversion clade</taxon>
        <taxon>NPAAA clade</taxon>
        <taxon>indigoferoid/millettioid clade</taxon>
        <taxon>Phaseoleae</taxon>
        <taxon>Glycine</taxon>
        <taxon>Glycine subgen. Soja</taxon>
    </lineage>
</organism>
<dbReference type="EMBL" id="QZWG01000011">
    <property type="protein sequence ID" value="RZB81695.1"/>
    <property type="molecule type" value="Genomic_DNA"/>
</dbReference>
<evidence type="ECO:0000313" key="1">
    <source>
        <dbReference type="EMBL" id="RZB81695.1"/>
    </source>
</evidence>
<keyword evidence="3" id="KW-1185">Reference proteome</keyword>